<accession>A0A9Q9IGT2</accession>
<gene>
    <name evidence="1" type="ORF">Daura_03975</name>
</gene>
<dbReference type="EMBL" id="CP073767">
    <property type="protein sequence ID" value="UWZ55411.1"/>
    <property type="molecule type" value="Genomic_DNA"/>
</dbReference>
<protein>
    <submittedName>
        <fullName evidence="1">Uncharacterized protein</fullName>
    </submittedName>
</protein>
<proteinExistence type="predicted"/>
<reference evidence="1" key="1">
    <citation type="submission" date="2021-04" db="EMBL/GenBank/DDBJ databases">
        <title>Dactylosporangium aurantiacum NRRL B-8018 full assembly.</title>
        <authorList>
            <person name="Hartkoorn R.C."/>
            <person name="Beaudoing E."/>
            <person name="Hot D."/>
        </authorList>
    </citation>
    <scope>NUCLEOTIDE SEQUENCE</scope>
    <source>
        <strain evidence="1">NRRL B-8018</strain>
    </source>
</reference>
<evidence type="ECO:0000313" key="2">
    <source>
        <dbReference type="Proteomes" id="UP001058003"/>
    </source>
</evidence>
<name>A0A9Q9IGT2_9ACTN</name>
<dbReference type="AlphaFoldDB" id="A0A9Q9IGT2"/>
<evidence type="ECO:0000313" key="1">
    <source>
        <dbReference type="EMBL" id="UWZ55411.1"/>
    </source>
</evidence>
<sequence length="129" mass="14494">MTDEHGWPPIRFVDAEKVNPFQVLLELHNQTIGRPATPSRHDVLAELALAAAVVSWWSRWQPMSIHAALRAGADLADIATATGLDPADVVQRWLRWTDVQTRLTIGGRPAVDVEEVRTIQRRLQAEMDQ</sequence>
<dbReference type="Proteomes" id="UP001058003">
    <property type="component" value="Chromosome"/>
</dbReference>
<dbReference type="KEGG" id="daur:Daura_03975"/>
<keyword evidence="2" id="KW-1185">Reference proteome</keyword>
<organism evidence="1 2">
    <name type="scientific">Dactylosporangium aurantiacum</name>
    <dbReference type="NCBI Taxonomy" id="35754"/>
    <lineage>
        <taxon>Bacteria</taxon>
        <taxon>Bacillati</taxon>
        <taxon>Actinomycetota</taxon>
        <taxon>Actinomycetes</taxon>
        <taxon>Micromonosporales</taxon>
        <taxon>Micromonosporaceae</taxon>
        <taxon>Dactylosporangium</taxon>
    </lineage>
</organism>
<dbReference type="RefSeq" id="WP_081971803.1">
    <property type="nucleotide sequence ID" value="NZ_CP073767.1"/>
</dbReference>